<dbReference type="SMART" id="SM01126">
    <property type="entry name" value="DDE_Tnp_IS1595"/>
    <property type="match status" value="1"/>
</dbReference>
<dbReference type="STRING" id="1288291.A0A059F585"/>
<dbReference type="InterPro" id="IPR053164">
    <property type="entry name" value="IS1016-like_transposase"/>
</dbReference>
<accession>A0A059F585</accession>
<dbReference type="Pfam" id="PF12762">
    <property type="entry name" value="DDE_Tnp_IS1595"/>
    <property type="match status" value="1"/>
</dbReference>
<dbReference type="OrthoDB" id="2197909at2759"/>
<sequence>MIPKRSELHEIFEYETKAAEFAYENSLILPIAVCPEDGYSVKRINDFQFKCRKKSHRKIYSSLKETIFFRKKICIKEFLHISYLWLAKVSHTAIKTLTGHSSKTITRILKIIKEKISNNMQETKVKIGGPGILVQLDESKFGKRKYNRGHRVEGAWVFAGVEKTELRRCFALIVEKRDAVTLNNIILQYVLPGSIVVTDGWKGYSLFKLNNLFVHHWVNHSITFINHEGFNTNTIEGTFNGMKLNIPPKHRNKKYLKYRLLEFIWRRQNANSLWSNLINSLRC</sequence>
<reference evidence="3" key="1">
    <citation type="submission" date="2013-02" db="EMBL/GenBank/DDBJ databases">
        <authorList>
            <consortium name="The Broad Institute Genome Sequencing Platform"/>
            <person name="Cuomo C."/>
            <person name="Becnel J."/>
            <person name="Sanscrainte N."/>
            <person name="Walker B."/>
            <person name="Young S.K."/>
            <person name="Zeng Q."/>
            <person name="Gargeya S."/>
            <person name="Fitzgerald M."/>
            <person name="Haas B."/>
            <person name="Abouelleil A."/>
            <person name="Alvarado L."/>
            <person name="Arachchi H.M."/>
            <person name="Berlin A.M."/>
            <person name="Chapman S.B."/>
            <person name="Dewar J."/>
            <person name="Goldberg J."/>
            <person name="Griggs A."/>
            <person name="Gujja S."/>
            <person name="Hansen M."/>
            <person name="Howarth C."/>
            <person name="Imamovic A."/>
            <person name="Larimer J."/>
            <person name="McCowan C."/>
            <person name="Murphy C."/>
            <person name="Neiman D."/>
            <person name="Pearson M."/>
            <person name="Priest M."/>
            <person name="Roberts A."/>
            <person name="Saif S."/>
            <person name="Shea T."/>
            <person name="Sisk P."/>
            <person name="Sykes S."/>
            <person name="Wortman J."/>
            <person name="Nusbaum C."/>
            <person name="Birren B."/>
        </authorList>
    </citation>
    <scope>NUCLEOTIDE SEQUENCE [LARGE SCALE GENOMIC DNA]</scope>
    <source>
        <strain evidence="3">PRA339</strain>
    </source>
</reference>
<dbReference type="InterPro" id="IPR024445">
    <property type="entry name" value="Tnp_ISXO2-like"/>
</dbReference>
<evidence type="ECO:0000313" key="3">
    <source>
        <dbReference type="Proteomes" id="UP000030655"/>
    </source>
</evidence>
<organism evidence="2 3">
    <name type="scientific">Anncaliia algerae PRA339</name>
    <dbReference type="NCBI Taxonomy" id="1288291"/>
    <lineage>
        <taxon>Eukaryota</taxon>
        <taxon>Fungi</taxon>
        <taxon>Fungi incertae sedis</taxon>
        <taxon>Microsporidia</taxon>
        <taxon>Tubulinosematoidea</taxon>
        <taxon>Tubulinosematidae</taxon>
        <taxon>Anncaliia</taxon>
    </lineage>
</organism>
<proteinExistence type="predicted"/>
<dbReference type="PANTHER" id="PTHR47163">
    <property type="entry name" value="DDE_TNP_IS1595 DOMAIN-CONTAINING PROTEIN"/>
    <property type="match status" value="1"/>
</dbReference>
<dbReference type="VEuPathDB" id="MicrosporidiaDB:H312_00370"/>
<protein>
    <recommendedName>
        <fullName evidence="1">ISXO2-like transposase domain-containing protein</fullName>
    </recommendedName>
</protein>
<dbReference type="EMBL" id="KK365132">
    <property type="protein sequence ID" value="KCZ82096.1"/>
    <property type="molecule type" value="Genomic_DNA"/>
</dbReference>
<reference evidence="2 3" key="2">
    <citation type="submission" date="2014-03" db="EMBL/GenBank/DDBJ databases">
        <title>The Genome Sequence of Anncaliia algerae insect isolate PRA339.</title>
        <authorList>
            <consortium name="The Broad Institute Genome Sequencing Platform"/>
            <consortium name="The Broad Institute Genome Sequencing Center for Infectious Disease"/>
            <person name="Cuomo C."/>
            <person name="Becnel J."/>
            <person name="Sanscrainte N."/>
            <person name="Walker B."/>
            <person name="Young S.K."/>
            <person name="Zeng Q."/>
            <person name="Gargeya S."/>
            <person name="Fitzgerald M."/>
            <person name="Haas B."/>
            <person name="Abouelleil A."/>
            <person name="Alvarado L."/>
            <person name="Arachchi H.M."/>
            <person name="Berlin A.M."/>
            <person name="Chapman S.B."/>
            <person name="Dewar J."/>
            <person name="Goldberg J."/>
            <person name="Griggs A."/>
            <person name="Gujja S."/>
            <person name="Hansen M."/>
            <person name="Howarth C."/>
            <person name="Imamovic A."/>
            <person name="Larimer J."/>
            <person name="McCowan C."/>
            <person name="Murphy C."/>
            <person name="Neiman D."/>
            <person name="Pearson M."/>
            <person name="Priest M."/>
            <person name="Roberts A."/>
            <person name="Saif S."/>
            <person name="Shea T."/>
            <person name="Sisk P."/>
            <person name="Sykes S."/>
            <person name="Wortman J."/>
            <person name="Nusbaum C."/>
            <person name="Birren B."/>
        </authorList>
    </citation>
    <scope>NUCLEOTIDE SEQUENCE [LARGE SCALE GENOMIC DNA]</scope>
    <source>
        <strain evidence="2 3">PRA339</strain>
    </source>
</reference>
<dbReference type="Proteomes" id="UP000030655">
    <property type="component" value="Unassembled WGS sequence"/>
</dbReference>
<gene>
    <name evidence="2" type="ORF">H312_00370</name>
</gene>
<name>A0A059F585_9MICR</name>
<evidence type="ECO:0000259" key="1">
    <source>
        <dbReference type="SMART" id="SM01126"/>
    </source>
</evidence>
<dbReference type="PANTHER" id="PTHR47163:SF2">
    <property type="entry name" value="SI:DKEY-17M8.2"/>
    <property type="match status" value="1"/>
</dbReference>
<dbReference type="HOGENOM" id="CLU_044348_0_0_1"/>
<dbReference type="AlphaFoldDB" id="A0A059F585"/>
<feature type="domain" description="ISXO2-like transposase" evidence="1">
    <location>
        <begin position="126"/>
        <end position="268"/>
    </location>
</feature>
<dbReference type="NCBIfam" id="NF033547">
    <property type="entry name" value="transpos_IS1595"/>
    <property type="match status" value="1"/>
</dbReference>
<keyword evidence="3" id="KW-1185">Reference proteome</keyword>
<evidence type="ECO:0000313" key="2">
    <source>
        <dbReference type="EMBL" id="KCZ82096.1"/>
    </source>
</evidence>